<dbReference type="RefSeq" id="WP_154517920.1">
    <property type="nucleotide sequence ID" value="NZ_JAXFJJ010000036.1"/>
</dbReference>
<evidence type="ECO:0000313" key="3">
    <source>
        <dbReference type="Proteomes" id="UP000442619"/>
    </source>
</evidence>
<dbReference type="Gene3D" id="3.40.50.10170">
    <property type="match status" value="1"/>
</dbReference>
<accession>A0A844FXJ1</accession>
<evidence type="ECO:0000256" key="1">
    <source>
        <dbReference type="ARBA" id="ARBA00023121"/>
    </source>
</evidence>
<keyword evidence="3" id="KW-1185">Reference proteome</keyword>
<dbReference type="NCBIfam" id="TIGR00762">
    <property type="entry name" value="DegV"/>
    <property type="match status" value="1"/>
</dbReference>
<reference evidence="2 3" key="1">
    <citation type="submission" date="2019-08" db="EMBL/GenBank/DDBJ databases">
        <title>In-depth cultivation of the pig gut microbiome towards novel bacterial diversity and tailored functional studies.</title>
        <authorList>
            <person name="Wylensek D."/>
            <person name="Hitch T.C.A."/>
            <person name="Clavel T."/>
        </authorList>
    </citation>
    <scope>NUCLEOTIDE SEQUENCE [LARGE SCALE GENOMIC DNA]</scope>
    <source>
        <strain evidence="2 3">CA-Schmier-601-WT-3</strain>
    </source>
</reference>
<organism evidence="2 3">
    <name type="scientific">Sharpea porci</name>
    <dbReference type="NCBI Taxonomy" id="2652286"/>
    <lineage>
        <taxon>Bacteria</taxon>
        <taxon>Bacillati</taxon>
        <taxon>Bacillota</taxon>
        <taxon>Erysipelotrichia</taxon>
        <taxon>Erysipelotrichales</taxon>
        <taxon>Coprobacillaceae</taxon>
        <taxon>Sharpea</taxon>
    </lineage>
</organism>
<dbReference type="PANTHER" id="PTHR33434">
    <property type="entry name" value="DEGV DOMAIN-CONTAINING PROTEIN DR_1986-RELATED"/>
    <property type="match status" value="1"/>
</dbReference>
<proteinExistence type="predicted"/>
<dbReference type="InterPro" id="IPR003797">
    <property type="entry name" value="DegV"/>
</dbReference>
<evidence type="ECO:0000313" key="2">
    <source>
        <dbReference type="EMBL" id="MST89950.1"/>
    </source>
</evidence>
<comment type="caution">
    <text evidence="2">The sequence shown here is derived from an EMBL/GenBank/DDBJ whole genome shotgun (WGS) entry which is preliminary data.</text>
</comment>
<dbReference type="EMBL" id="VUNM01000030">
    <property type="protein sequence ID" value="MST89950.1"/>
    <property type="molecule type" value="Genomic_DNA"/>
</dbReference>
<protein>
    <submittedName>
        <fullName evidence="2">DegV family protein</fullName>
    </submittedName>
</protein>
<dbReference type="AlphaFoldDB" id="A0A844FXJ1"/>
<dbReference type="GO" id="GO:0008289">
    <property type="term" value="F:lipid binding"/>
    <property type="evidence" value="ECO:0007669"/>
    <property type="project" value="UniProtKB-KW"/>
</dbReference>
<dbReference type="Pfam" id="PF02645">
    <property type="entry name" value="DegV"/>
    <property type="match status" value="1"/>
</dbReference>
<dbReference type="InterPro" id="IPR043168">
    <property type="entry name" value="DegV_C"/>
</dbReference>
<sequence length="293" mass="32417">MKVAVLTDSNSGITQKEAKDLGVYVIPMPFTINGEEFKEDINLSQEDFYKKLIHEQADIFTSQPAVGDITKYWDQALEDHDQLVHIPMSSGLSGSCQTALMLAEDEKYAGKVFVVDSQRISVTQKWDVFDALYLAKEGKSGEEIRDLLLENKLNATIYITVPTLDYLKKGGRVTPAAAALGGLLKIKPILSIQGEKLDKFATARTMKKARKIMIDQVKADIVNRHFGEYRIAGAYTYDKEDALDFKAQVEEAFPGHKMMMDPLSLSVACHIGPGSLAVVACKKLTDSIGEGEY</sequence>
<dbReference type="SUPFAM" id="SSF82549">
    <property type="entry name" value="DAK1/DegV-like"/>
    <property type="match status" value="1"/>
</dbReference>
<gene>
    <name evidence="2" type="ORF">FYJ79_10275</name>
</gene>
<dbReference type="PANTHER" id="PTHR33434:SF2">
    <property type="entry name" value="FATTY ACID-BINDING PROTEIN TM_1468"/>
    <property type="match status" value="1"/>
</dbReference>
<keyword evidence="1" id="KW-0446">Lipid-binding</keyword>
<dbReference type="Gene3D" id="3.30.1180.10">
    <property type="match status" value="1"/>
</dbReference>
<dbReference type="Proteomes" id="UP000442619">
    <property type="component" value="Unassembled WGS sequence"/>
</dbReference>
<name>A0A844FXJ1_9FIRM</name>
<dbReference type="PROSITE" id="PS51482">
    <property type="entry name" value="DEGV"/>
    <property type="match status" value="1"/>
</dbReference>
<dbReference type="InterPro" id="IPR050270">
    <property type="entry name" value="DegV_domain_contain"/>
</dbReference>